<keyword evidence="2" id="KW-1185">Reference proteome</keyword>
<dbReference type="AlphaFoldDB" id="A0A834YIS6"/>
<dbReference type="Proteomes" id="UP000655225">
    <property type="component" value="Unassembled WGS sequence"/>
</dbReference>
<evidence type="ECO:0000313" key="1">
    <source>
        <dbReference type="EMBL" id="KAF8389529.1"/>
    </source>
</evidence>
<dbReference type="PANTHER" id="PTHR11140">
    <property type="entry name" value="PRE-MRNA SPLICING FACTOR PRP8"/>
    <property type="match status" value="1"/>
</dbReference>
<dbReference type="GO" id="GO:0000244">
    <property type="term" value="P:spliceosomal tri-snRNP complex assembly"/>
    <property type="evidence" value="ECO:0007669"/>
    <property type="project" value="TreeGrafter"/>
</dbReference>
<dbReference type="InterPro" id="IPR027652">
    <property type="entry name" value="PRP8"/>
</dbReference>
<dbReference type="GO" id="GO:0097157">
    <property type="term" value="F:pre-mRNA intronic binding"/>
    <property type="evidence" value="ECO:0007669"/>
    <property type="project" value="TreeGrafter"/>
</dbReference>
<protein>
    <submittedName>
        <fullName evidence="1">Uncharacterized protein</fullName>
    </submittedName>
</protein>
<dbReference type="GO" id="GO:0005682">
    <property type="term" value="C:U5 snRNP"/>
    <property type="evidence" value="ECO:0007669"/>
    <property type="project" value="TreeGrafter"/>
</dbReference>
<reference evidence="1 2" key="1">
    <citation type="submission" date="2020-04" db="EMBL/GenBank/DDBJ databases">
        <title>Plant Genome Project.</title>
        <authorList>
            <person name="Zhang R.-G."/>
        </authorList>
    </citation>
    <scope>NUCLEOTIDE SEQUENCE [LARGE SCALE GENOMIC DNA]</scope>
    <source>
        <strain evidence="1">YNK0</strain>
        <tissue evidence="1">Leaf</tissue>
    </source>
</reference>
<comment type="caution">
    <text evidence="1">The sequence shown here is derived from an EMBL/GenBank/DDBJ whole genome shotgun (WGS) entry which is preliminary data.</text>
</comment>
<dbReference type="GO" id="GO:0030619">
    <property type="term" value="F:U1 snRNA binding"/>
    <property type="evidence" value="ECO:0007669"/>
    <property type="project" value="TreeGrafter"/>
</dbReference>
<dbReference type="GO" id="GO:0071013">
    <property type="term" value="C:catalytic step 2 spliceosome"/>
    <property type="evidence" value="ECO:0007669"/>
    <property type="project" value="TreeGrafter"/>
</dbReference>
<proteinExistence type="predicted"/>
<dbReference type="GO" id="GO:0030623">
    <property type="term" value="F:U5 snRNA binding"/>
    <property type="evidence" value="ECO:0007669"/>
    <property type="project" value="TreeGrafter"/>
</dbReference>
<dbReference type="OrthoDB" id="1931567at2759"/>
<name>A0A834YIS6_TETSI</name>
<organism evidence="1 2">
    <name type="scientific">Tetracentron sinense</name>
    <name type="common">Spur-leaf</name>
    <dbReference type="NCBI Taxonomy" id="13715"/>
    <lineage>
        <taxon>Eukaryota</taxon>
        <taxon>Viridiplantae</taxon>
        <taxon>Streptophyta</taxon>
        <taxon>Embryophyta</taxon>
        <taxon>Tracheophyta</taxon>
        <taxon>Spermatophyta</taxon>
        <taxon>Magnoliopsida</taxon>
        <taxon>Trochodendrales</taxon>
        <taxon>Trochodendraceae</taxon>
        <taxon>Tetracentron</taxon>
    </lineage>
</organism>
<gene>
    <name evidence="1" type="ORF">HHK36_024044</name>
</gene>
<dbReference type="GO" id="GO:0030620">
    <property type="term" value="F:U2 snRNA binding"/>
    <property type="evidence" value="ECO:0007669"/>
    <property type="project" value="TreeGrafter"/>
</dbReference>
<sequence length="93" mass="10303">MVMIAVEVPCHLSVSRLPSPTATSAFSSGSTSPVTGHVTTIQVSPVETEALLEEKAQKWMQLNSKRYGDKKKFGFLESQKEDMPPKQVRKIIK</sequence>
<evidence type="ECO:0000313" key="2">
    <source>
        <dbReference type="Proteomes" id="UP000655225"/>
    </source>
</evidence>
<accession>A0A834YIS6</accession>
<dbReference type="EMBL" id="JABCRI010000018">
    <property type="protein sequence ID" value="KAF8389529.1"/>
    <property type="molecule type" value="Genomic_DNA"/>
</dbReference>
<dbReference type="GO" id="GO:0017070">
    <property type="term" value="F:U6 snRNA binding"/>
    <property type="evidence" value="ECO:0007669"/>
    <property type="project" value="TreeGrafter"/>
</dbReference>
<dbReference type="PANTHER" id="PTHR11140:SF0">
    <property type="entry name" value="PRE-MRNA-PROCESSING-SPLICING FACTOR 8"/>
    <property type="match status" value="1"/>
</dbReference>